<evidence type="ECO:0000256" key="2">
    <source>
        <dbReference type="SAM" id="Phobius"/>
    </source>
</evidence>
<reference evidence="3" key="1">
    <citation type="submission" date="2022-11" db="EMBL/GenBank/DDBJ databases">
        <authorList>
            <person name="Mo P."/>
        </authorList>
    </citation>
    <scope>NUCLEOTIDE SEQUENCE</scope>
    <source>
        <strain evidence="3">HUAS 11-8</strain>
    </source>
</reference>
<keyword evidence="4" id="KW-1185">Reference proteome</keyword>
<evidence type="ECO:0000313" key="4">
    <source>
        <dbReference type="Proteomes" id="UP001163203"/>
    </source>
</evidence>
<dbReference type="Proteomes" id="UP001163203">
    <property type="component" value="Chromosome"/>
</dbReference>
<accession>A0ABY7B3D6</accession>
<sequence length="160" mass="16902">MDTNAYVAFLAVGVLMVVIDGQIIYHGGKRYLENANGNPGAGASMTRLIVVLFHLVVLGALALLSTVGFPGGSSLPAVVGRLGVMFLVLALAHAITLSVLARMREEQVVEDITLRGRAAETRVRPADPRSFDQQVQEPVINPVPGQEGRAPHVSPDLGQG</sequence>
<organism evidence="3 4">
    <name type="scientific">Amycolatopsis cynarae</name>
    <dbReference type="NCBI Taxonomy" id="2995223"/>
    <lineage>
        <taxon>Bacteria</taxon>
        <taxon>Bacillati</taxon>
        <taxon>Actinomycetota</taxon>
        <taxon>Actinomycetes</taxon>
        <taxon>Pseudonocardiales</taxon>
        <taxon>Pseudonocardiaceae</taxon>
        <taxon>Amycolatopsis</taxon>
    </lineage>
</organism>
<gene>
    <name evidence="3" type="ORF">ORV05_36085</name>
</gene>
<feature type="transmembrane region" description="Helical" evidence="2">
    <location>
        <begin position="82"/>
        <end position="101"/>
    </location>
</feature>
<evidence type="ECO:0000256" key="1">
    <source>
        <dbReference type="SAM" id="MobiDB-lite"/>
    </source>
</evidence>
<feature type="transmembrane region" description="Helical" evidence="2">
    <location>
        <begin position="6"/>
        <end position="27"/>
    </location>
</feature>
<name>A0ABY7B3D6_9PSEU</name>
<keyword evidence="2" id="KW-0812">Transmembrane</keyword>
<dbReference type="RefSeq" id="WP_268756335.1">
    <property type="nucleotide sequence ID" value="NZ_CP113836.1"/>
</dbReference>
<keyword evidence="2" id="KW-0472">Membrane</keyword>
<keyword evidence="2" id="KW-1133">Transmembrane helix</keyword>
<dbReference type="EMBL" id="CP113836">
    <property type="protein sequence ID" value="WAL66198.1"/>
    <property type="molecule type" value="Genomic_DNA"/>
</dbReference>
<evidence type="ECO:0008006" key="5">
    <source>
        <dbReference type="Google" id="ProtNLM"/>
    </source>
</evidence>
<feature type="region of interest" description="Disordered" evidence="1">
    <location>
        <begin position="119"/>
        <end position="160"/>
    </location>
</feature>
<evidence type="ECO:0000313" key="3">
    <source>
        <dbReference type="EMBL" id="WAL66198.1"/>
    </source>
</evidence>
<protein>
    <recommendedName>
        <fullName evidence="5">Integral membrane protein</fullName>
    </recommendedName>
</protein>
<feature type="compositionally biased region" description="Basic and acidic residues" evidence="1">
    <location>
        <begin position="119"/>
        <end position="130"/>
    </location>
</feature>
<proteinExistence type="predicted"/>
<feature type="transmembrane region" description="Helical" evidence="2">
    <location>
        <begin position="48"/>
        <end position="70"/>
    </location>
</feature>